<dbReference type="InterPro" id="IPR010730">
    <property type="entry name" value="HET"/>
</dbReference>
<sequence>MWLLNASSLKLEYFAFDDGEAPPYGILSHTWAHPSTELTFEDLHSRGHAAFSKKKESYQKLIGCCSVAQKHGLQWVWLDNCCIDKSDHAQLSYAVSSIFQWYQRAEICITYLSDVHAMKDFHRARWFTRGWTLQELLAPTRLVFFNRHWEPLGTRQALASLISHITTIHPEYLMRSWSPSTNSLRLLYDAVLTRQTTKPEDQAYCLLGLLGIYMEVDYGEGLNSAFERLYATVEQYSGRIPSTADGHEYSGLSFTTAQYGDFVRYKNDHAAEEYEDEDDEEVEGGRRR</sequence>
<evidence type="ECO:0000259" key="1">
    <source>
        <dbReference type="Pfam" id="PF06985"/>
    </source>
</evidence>
<keyword evidence="3" id="KW-1185">Reference proteome</keyword>
<dbReference type="OrthoDB" id="20872at2759"/>
<evidence type="ECO:0000313" key="3">
    <source>
        <dbReference type="Proteomes" id="UP000799302"/>
    </source>
</evidence>
<dbReference type="EMBL" id="MU004235">
    <property type="protein sequence ID" value="KAF2669743.1"/>
    <property type="molecule type" value="Genomic_DNA"/>
</dbReference>
<feature type="domain" description="Heterokaryon incompatibility" evidence="1">
    <location>
        <begin position="24"/>
        <end position="116"/>
    </location>
</feature>
<evidence type="ECO:0000313" key="2">
    <source>
        <dbReference type="EMBL" id="KAF2669743.1"/>
    </source>
</evidence>
<protein>
    <recommendedName>
        <fullName evidence="1">Heterokaryon incompatibility domain-containing protein</fullName>
    </recommendedName>
</protein>
<dbReference type="AlphaFoldDB" id="A0A6A6UE92"/>
<name>A0A6A6UE92_9PEZI</name>
<dbReference type="Pfam" id="PF06985">
    <property type="entry name" value="HET"/>
    <property type="match status" value="1"/>
</dbReference>
<gene>
    <name evidence="2" type="ORF">BT63DRAFT_425417</name>
</gene>
<dbReference type="Proteomes" id="UP000799302">
    <property type="component" value="Unassembled WGS sequence"/>
</dbReference>
<dbReference type="PANTHER" id="PTHR10622:SF10">
    <property type="entry name" value="HET DOMAIN-CONTAINING PROTEIN"/>
    <property type="match status" value="1"/>
</dbReference>
<dbReference type="PANTHER" id="PTHR10622">
    <property type="entry name" value="HET DOMAIN-CONTAINING PROTEIN"/>
    <property type="match status" value="1"/>
</dbReference>
<accession>A0A6A6UE92</accession>
<proteinExistence type="predicted"/>
<organism evidence="2 3">
    <name type="scientific">Microthyrium microscopicum</name>
    <dbReference type="NCBI Taxonomy" id="703497"/>
    <lineage>
        <taxon>Eukaryota</taxon>
        <taxon>Fungi</taxon>
        <taxon>Dikarya</taxon>
        <taxon>Ascomycota</taxon>
        <taxon>Pezizomycotina</taxon>
        <taxon>Dothideomycetes</taxon>
        <taxon>Dothideomycetes incertae sedis</taxon>
        <taxon>Microthyriales</taxon>
        <taxon>Microthyriaceae</taxon>
        <taxon>Microthyrium</taxon>
    </lineage>
</organism>
<reference evidence="2" key="1">
    <citation type="journal article" date="2020" name="Stud. Mycol.">
        <title>101 Dothideomycetes genomes: a test case for predicting lifestyles and emergence of pathogens.</title>
        <authorList>
            <person name="Haridas S."/>
            <person name="Albert R."/>
            <person name="Binder M."/>
            <person name="Bloem J."/>
            <person name="Labutti K."/>
            <person name="Salamov A."/>
            <person name="Andreopoulos B."/>
            <person name="Baker S."/>
            <person name="Barry K."/>
            <person name="Bills G."/>
            <person name="Bluhm B."/>
            <person name="Cannon C."/>
            <person name="Castanera R."/>
            <person name="Culley D."/>
            <person name="Daum C."/>
            <person name="Ezra D."/>
            <person name="Gonzalez J."/>
            <person name="Henrissat B."/>
            <person name="Kuo A."/>
            <person name="Liang C."/>
            <person name="Lipzen A."/>
            <person name="Lutzoni F."/>
            <person name="Magnuson J."/>
            <person name="Mondo S."/>
            <person name="Nolan M."/>
            <person name="Ohm R."/>
            <person name="Pangilinan J."/>
            <person name="Park H.-J."/>
            <person name="Ramirez L."/>
            <person name="Alfaro M."/>
            <person name="Sun H."/>
            <person name="Tritt A."/>
            <person name="Yoshinaga Y."/>
            <person name="Zwiers L.-H."/>
            <person name="Turgeon B."/>
            <person name="Goodwin S."/>
            <person name="Spatafora J."/>
            <person name="Crous P."/>
            <person name="Grigoriev I."/>
        </authorList>
    </citation>
    <scope>NUCLEOTIDE SEQUENCE</scope>
    <source>
        <strain evidence="2">CBS 115976</strain>
    </source>
</reference>